<keyword evidence="3" id="KW-1185">Reference proteome</keyword>
<dbReference type="Pfam" id="PF01323">
    <property type="entry name" value="DSBA"/>
    <property type="match status" value="1"/>
</dbReference>
<dbReference type="InterPro" id="IPR001853">
    <property type="entry name" value="DSBA-like_thioredoxin_dom"/>
</dbReference>
<gene>
    <name evidence="2" type="ORF">ICJ85_00205</name>
</gene>
<feature type="domain" description="DSBA-like thioredoxin" evidence="1">
    <location>
        <begin position="3"/>
        <end position="205"/>
    </location>
</feature>
<dbReference type="Gene3D" id="3.40.30.10">
    <property type="entry name" value="Glutaredoxin"/>
    <property type="match status" value="1"/>
</dbReference>
<dbReference type="GO" id="GO:0016491">
    <property type="term" value="F:oxidoreductase activity"/>
    <property type="evidence" value="ECO:0007669"/>
    <property type="project" value="InterPro"/>
</dbReference>
<evidence type="ECO:0000313" key="3">
    <source>
        <dbReference type="Proteomes" id="UP000621516"/>
    </source>
</evidence>
<name>A0A8J6U279_9FLAO</name>
<evidence type="ECO:0000313" key="2">
    <source>
        <dbReference type="EMBL" id="MBD0822432.1"/>
    </source>
</evidence>
<dbReference type="PANTHER" id="PTHR13887:SF41">
    <property type="entry name" value="THIOREDOXIN SUPERFAMILY PROTEIN"/>
    <property type="match status" value="1"/>
</dbReference>
<accession>A0A8J6U279</accession>
<dbReference type="RefSeq" id="WP_188221755.1">
    <property type="nucleotide sequence ID" value="NZ_JACVXD010000001.1"/>
</dbReference>
<dbReference type="InterPro" id="IPR036249">
    <property type="entry name" value="Thioredoxin-like_sf"/>
</dbReference>
<dbReference type="SUPFAM" id="SSF52833">
    <property type="entry name" value="Thioredoxin-like"/>
    <property type="match status" value="1"/>
</dbReference>
<dbReference type="AlphaFoldDB" id="A0A8J6U279"/>
<reference evidence="2 3" key="1">
    <citation type="journal article" date="2018" name="J. Microbiol.">
        <title>Aestuariibaculum marinum sp. nov., a marine bacterium isolated from seawater in South Korea.</title>
        <authorList>
            <person name="Choi J."/>
            <person name="Lee D."/>
            <person name="Jang J.H."/>
            <person name="Cha S."/>
            <person name="Seo T."/>
        </authorList>
    </citation>
    <scope>NUCLEOTIDE SEQUENCE [LARGE SCALE GENOMIC DNA]</scope>
    <source>
        <strain evidence="2 3">IP7</strain>
    </source>
</reference>
<sequence>MHIKIWSDIRCPFCYIGKRHFEAALNSFPDKEKITVEWKSFELDPNLQTTTTTDALTHFVENKGIDRERAKHMFDNVTAMAANAGLEFNLEQSIPANSLKAHRLLHFAKQQGAAYKTKEALLKAHLTEGKNIDDIDVLTEIASSIGLDDYKVKHMLESDAFAYEVRQDEMEARNLGINSVPFFVLDNKYGISGAQPVEAFTQAIQDAWEKHQDKLTIVANDNTCDINGNCN</sequence>
<organism evidence="2 3">
    <name type="scientific">Aestuariibaculum marinum</name>
    <dbReference type="NCBI Taxonomy" id="2683592"/>
    <lineage>
        <taxon>Bacteria</taxon>
        <taxon>Pseudomonadati</taxon>
        <taxon>Bacteroidota</taxon>
        <taxon>Flavobacteriia</taxon>
        <taxon>Flavobacteriales</taxon>
        <taxon>Flavobacteriaceae</taxon>
    </lineage>
</organism>
<dbReference type="Proteomes" id="UP000621516">
    <property type="component" value="Unassembled WGS sequence"/>
</dbReference>
<comment type="caution">
    <text evidence="2">The sequence shown here is derived from an EMBL/GenBank/DDBJ whole genome shotgun (WGS) entry which is preliminary data.</text>
</comment>
<protein>
    <submittedName>
        <fullName evidence="2">DsbA family oxidoreductase</fullName>
    </submittedName>
</protein>
<dbReference type="PANTHER" id="PTHR13887">
    <property type="entry name" value="GLUTATHIONE S-TRANSFERASE KAPPA"/>
    <property type="match status" value="1"/>
</dbReference>
<dbReference type="CDD" id="cd03024">
    <property type="entry name" value="DsbA_FrnE"/>
    <property type="match status" value="1"/>
</dbReference>
<evidence type="ECO:0000259" key="1">
    <source>
        <dbReference type="Pfam" id="PF01323"/>
    </source>
</evidence>
<proteinExistence type="predicted"/>
<dbReference type="EMBL" id="JACVXD010000001">
    <property type="protein sequence ID" value="MBD0822432.1"/>
    <property type="molecule type" value="Genomic_DNA"/>
</dbReference>